<dbReference type="Proteomes" id="UP000095210">
    <property type="component" value="Chromosome"/>
</dbReference>
<dbReference type="PANTHER" id="PTHR42781">
    <property type="entry name" value="SPERMIDINE/PUTRESCINE IMPORT ATP-BINDING PROTEIN POTA"/>
    <property type="match status" value="1"/>
</dbReference>
<dbReference type="AlphaFoldDB" id="A0AAC9HNR3"/>
<keyword evidence="1" id="KW-0813">Transport</keyword>
<keyword evidence="6" id="KW-1185">Reference proteome</keyword>
<dbReference type="GO" id="GO:0016887">
    <property type="term" value="F:ATP hydrolysis activity"/>
    <property type="evidence" value="ECO:0007669"/>
    <property type="project" value="InterPro"/>
</dbReference>
<evidence type="ECO:0000313" key="5">
    <source>
        <dbReference type="EMBL" id="AOS62598.1"/>
    </source>
</evidence>
<dbReference type="Gene3D" id="3.40.50.300">
    <property type="entry name" value="P-loop containing nucleotide triphosphate hydrolases"/>
    <property type="match status" value="1"/>
</dbReference>
<feature type="domain" description="ABC transporter" evidence="4">
    <location>
        <begin position="28"/>
        <end position="258"/>
    </location>
</feature>
<dbReference type="InterPro" id="IPR027417">
    <property type="entry name" value="P-loop_NTPase"/>
</dbReference>
<protein>
    <submittedName>
        <fullName evidence="5">ABC-type spermidine/putrescine transport system, ATPase component</fullName>
    </submittedName>
</protein>
<name>A0AAC9HNR3_9PSEU</name>
<dbReference type="SUPFAM" id="SSF50331">
    <property type="entry name" value="MOP-like"/>
    <property type="match status" value="1"/>
</dbReference>
<evidence type="ECO:0000256" key="1">
    <source>
        <dbReference type="ARBA" id="ARBA00022448"/>
    </source>
</evidence>
<dbReference type="Pfam" id="PF08402">
    <property type="entry name" value="TOBE_2"/>
    <property type="match status" value="1"/>
</dbReference>
<dbReference type="Pfam" id="PF00005">
    <property type="entry name" value="ABC_tran"/>
    <property type="match status" value="1"/>
</dbReference>
<organism evidence="5 6">
    <name type="scientific">Actinoalloteichus hymeniacidonis</name>
    <dbReference type="NCBI Taxonomy" id="340345"/>
    <lineage>
        <taxon>Bacteria</taxon>
        <taxon>Bacillati</taxon>
        <taxon>Actinomycetota</taxon>
        <taxon>Actinomycetes</taxon>
        <taxon>Pseudonocardiales</taxon>
        <taxon>Pseudonocardiaceae</taxon>
        <taxon>Actinoalloteichus</taxon>
    </lineage>
</organism>
<dbReference type="EMBL" id="CP014859">
    <property type="protein sequence ID" value="AOS62598.1"/>
    <property type="molecule type" value="Genomic_DNA"/>
</dbReference>
<dbReference type="InterPro" id="IPR013611">
    <property type="entry name" value="Transp-assoc_OB_typ2"/>
</dbReference>
<dbReference type="KEGG" id="ahm:TL08_08915"/>
<dbReference type="InterPro" id="IPR003439">
    <property type="entry name" value="ABC_transporter-like_ATP-bd"/>
</dbReference>
<evidence type="ECO:0000256" key="3">
    <source>
        <dbReference type="ARBA" id="ARBA00022840"/>
    </source>
</evidence>
<keyword evidence="2" id="KW-0547">Nucleotide-binding</keyword>
<dbReference type="GO" id="GO:0043190">
    <property type="term" value="C:ATP-binding cassette (ABC) transporter complex"/>
    <property type="evidence" value="ECO:0007669"/>
    <property type="project" value="InterPro"/>
</dbReference>
<dbReference type="FunFam" id="3.40.50.300:FF:000133">
    <property type="entry name" value="Spermidine/putrescine import ATP-binding protein PotA"/>
    <property type="match status" value="1"/>
</dbReference>
<dbReference type="Gene3D" id="2.40.50.100">
    <property type="match status" value="1"/>
</dbReference>
<gene>
    <name evidence="5" type="ORF">TL08_08915</name>
</gene>
<dbReference type="InterPro" id="IPR008995">
    <property type="entry name" value="Mo/tungstate-bd_C_term_dom"/>
</dbReference>
<sequence>MTDESIDDSAEFHPREQRTPDTFAPVAVALSGVTKSYGDQVVLDDFSLRVHEGEFFSILGPSGSGKTTLLRTIAGFVDPDRGSIELDGVDMVGVPPYRRDVNTVFQSYALFPHLDVWNNVAYGLRRKGLRGDALRRRVGEHLELVQLSGYARRRPNQLSGGQQQRVAVARALAARPRLLLLDEPLGALDAQLRGQMQVELMRIQREVGTTFLYITHDQEEALVLSHRLAVLGGGRLRQVGYPEDVYERPASRFVAEFLRSSATGAANILDTEVIGHDAAADVVELRVGAGGRLRAALPASTAARVGGSVALTVRPEKVHVYDVDGAVSPPAGWCVLPGTIVDIVYTGVSTQYLVQSPVAGSVTLVAFVQNTRRISDAGGPGQPVVLAWDPEHSVLLAEDDRDRSDAVVR</sequence>
<proteinExistence type="predicted"/>
<dbReference type="PROSITE" id="PS50893">
    <property type="entry name" value="ABC_TRANSPORTER_2"/>
    <property type="match status" value="1"/>
</dbReference>
<dbReference type="GO" id="GO:0022857">
    <property type="term" value="F:transmembrane transporter activity"/>
    <property type="evidence" value="ECO:0007669"/>
    <property type="project" value="InterPro"/>
</dbReference>
<dbReference type="SMART" id="SM00382">
    <property type="entry name" value="AAA"/>
    <property type="match status" value="1"/>
</dbReference>
<dbReference type="InterPro" id="IPR050093">
    <property type="entry name" value="ABC_SmlMolc_Importer"/>
</dbReference>
<dbReference type="PANTHER" id="PTHR42781:SF4">
    <property type="entry name" value="SPERMIDINE_PUTRESCINE IMPORT ATP-BINDING PROTEIN POTA"/>
    <property type="match status" value="1"/>
</dbReference>
<evidence type="ECO:0000259" key="4">
    <source>
        <dbReference type="PROSITE" id="PS50893"/>
    </source>
</evidence>
<dbReference type="InterPro" id="IPR017871">
    <property type="entry name" value="ABC_transporter-like_CS"/>
</dbReference>
<dbReference type="InterPro" id="IPR003593">
    <property type="entry name" value="AAA+_ATPase"/>
</dbReference>
<evidence type="ECO:0000256" key="2">
    <source>
        <dbReference type="ARBA" id="ARBA00022741"/>
    </source>
</evidence>
<accession>A0AAC9HNR3</accession>
<dbReference type="SUPFAM" id="SSF52540">
    <property type="entry name" value="P-loop containing nucleoside triphosphate hydrolases"/>
    <property type="match status" value="1"/>
</dbReference>
<reference evidence="6" key="1">
    <citation type="submission" date="2016-03" db="EMBL/GenBank/DDBJ databases">
        <title>Complete genome sequence of the type strain Actinoalloteichus hymeniacidonis DSM 45092.</title>
        <authorList>
            <person name="Schaffert L."/>
            <person name="Albersmeier A."/>
            <person name="Winkler A."/>
            <person name="Kalinowski J."/>
            <person name="Zotchev S."/>
            <person name="Ruckert C."/>
        </authorList>
    </citation>
    <scope>NUCLEOTIDE SEQUENCE [LARGE SCALE GENOMIC DNA]</scope>
    <source>
        <strain evidence="6">HPA177(T) (DSM 45092(T))</strain>
    </source>
</reference>
<dbReference type="PROSITE" id="PS00211">
    <property type="entry name" value="ABC_TRANSPORTER_1"/>
    <property type="match status" value="1"/>
</dbReference>
<evidence type="ECO:0000313" key="6">
    <source>
        <dbReference type="Proteomes" id="UP000095210"/>
    </source>
</evidence>
<dbReference type="GO" id="GO:0005524">
    <property type="term" value="F:ATP binding"/>
    <property type="evidence" value="ECO:0007669"/>
    <property type="project" value="UniProtKB-KW"/>
</dbReference>
<dbReference type="RefSeq" id="WP_236750601.1">
    <property type="nucleotide sequence ID" value="NZ_CP014859.1"/>
</dbReference>
<keyword evidence="3" id="KW-0067">ATP-binding</keyword>